<dbReference type="GO" id="GO:0009664">
    <property type="term" value="P:plant-type cell wall organization"/>
    <property type="evidence" value="ECO:0007669"/>
    <property type="project" value="InterPro"/>
</dbReference>
<dbReference type="InterPro" id="IPR007118">
    <property type="entry name" value="Expan_Lol_pI"/>
</dbReference>
<keyword evidence="7" id="KW-1185">Reference proteome</keyword>
<proteinExistence type="inferred from homology"/>
<protein>
    <recommendedName>
        <fullName evidence="4">Expansin</fullName>
    </recommendedName>
</protein>
<dbReference type="CDD" id="cd22274">
    <property type="entry name" value="DPBB_EXPA_N"/>
    <property type="match status" value="1"/>
</dbReference>
<comment type="similarity">
    <text evidence="4">Belongs to the expansin family. Expansin A subfamily.</text>
</comment>
<dbReference type="GO" id="GO:0005576">
    <property type="term" value="C:extracellular region"/>
    <property type="evidence" value="ECO:0007669"/>
    <property type="project" value="InterPro"/>
</dbReference>
<dbReference type="InterPro" id="IPR002963">
    <property type="entry name" value="Expansin"/>
</dbReference>
<dbReference type="SMART" id="SM00837">
    <property type="entry name" value="DPBB_1"/>
    <property type="match status" value="1"/>
</dbReference>
<sequence length="109" mass="11719">GACGYEDVVKDGYGLDTVALSTVLFNKGLACGACYEIKCMDSPQGCKQGQPSLFVTATDLCPPNYALPSDNGGWCNPPREHFDLAKPAYEKIADCKAGIVPVQYRRSHT</sequence>
<evidence type="ECO:0000256" key="1">
    <source>
        <dbReference type="ARBA" id="ARBA00022525"/>
    </source>
</evidence>
<accession>A0A392PPY8</accession>
<dbReference type="Pfam" id="PF03330">
    <property type="entry name" value="DPBB_1"/>
    <property type="match status" value="1"/>
</dbReference>
<dbReference type="Gene3D" id="2.40.40.10">
    <property type="entry name" value="RlpA-like domain"/>
    <property type="match status" value="1"/>
</dbReference>
<dbReference type="InterPro" id="IPR036908">
    <property type="entry name" value="RlpA-like_sf"/>
</dbReference>
<comment type="function">
    <text evidence="4">Causes loosening and extension of plant cell walls by disrupting non-covalent bonding between cellulose microfibrils and matrix glucans. No enzymatic activity has been found.</text>
</comment>
<dbReference type="InterPro" id="IPR007112">
    <property type="entry name" value="Expansin/allergen_DPBB_dom"/>
</dbReference>
<evidence type="ECO:0000313" key="6">
    <source>
        <dbReference type="EMBL" id="MCI13802.1"/>
    </source>
</evidence>
<feature type="non-terminal residue" evidence="6">
    <location>
        <position position="1"/>
    </location>
</feature>
<dbReference type="PRINTS" id="PR01225">
    <property type="entry name" value="EXPANSNFAMLY"/>
</dbReference>
<dbReference type="InterPro" id="IPR009009">
    <property type="entry name" value="RlpA-like_DPBB"/>
</dbReference>
<dbReference type="SUPFAM" id="SSF50685">
    <property type="entry name" value="Barwin-like endoglucanases"/>
    <property type="match status" value="1"/>
</dbReference>
<keyword evidence="3 4" id="KW-0961">Cell wall biogenesis/degradation</keyword>
<dbReference type="AlphaFoldDB" id="A0A392PPY8"/>
<dbReference type="PRINTS" id="PR01226">
    <property type="entry name" value="EXPANSIN"/>
</dbReference>
<dbReference type="PANTHER" id="PTHR31867">
    <property type="entry name" value="EXPANSIN-A15"/>
    <property type="match status" value="1"/>
</dbReference>
<keyword evidence="1 4" id="KW-0964">Secreted</keyword>
<keyword evidence="2" id="KW-0732">Signal</keyword>
<evidence type="ECO:0000256" key="2">
    <source>
        <dbReference type="ARBA" id="ARBA00022729"/>
    </source>
</evidence>
<dbReference type="Proteomes" id="UP000265520">
    <property type="component" value="Unassembled WGS sequence"/>
</dbReference>
<dbReference type="PROSITE" id="PS50842">
    <property type="entry name" value="EXPANSIN_EG45"/>
    <property type="match status" value="1"/>
</dbReference>
<name>A0A392PPY8_9FABA</name>
<evidence type="ECO:0000313" key="7">
    <source>
        <dbReference type="Proteomes" id="UP000265520"/>
    </source>
</evidence>
<evidence type="ECO:0000259" key="5">
    <source>
        <dbReference type="PROSITE" id="PS50842"/>
    </source>
</evidence>
<feature type="domain" description="Expansin-like EG45" evidence="5">
    <location>
        <begin position="1"/>
        <end position="109"/>
    </location>
</feature>
<dbReference type="EMBL" id="LXQA010089662">
    <property type="protein sequence ID" value="MCI13802.1"/>
    <property type="molecule type" value="Genomic_DNA"/>
</dbReference>
<organism evidence="6 7">
    <name type="scientific">Trifolium medium</name>
    <dbReference type="NCBI Taxonomy" id="97028"/>
    <lineage>
        <taxon>Eukaryota</taxon>
        <taxon>Viridiplantae</taxon>
        <taxon>Streptophyta</taxon>
        <taxon>Embryophyta</taxon>
        <taxon>Tracheophyta</taxon>
        <taxon>Spermatophyta</taxon>
        <taxon>Magnoliopsida</taxon>
        <taxon>eudicotyledons</taxon>
        <taxon>Gunneridae</taxon>
        <taxon>Pentapetalae</taxon>
        <taxon>rosids</taxon>
        <taxon>fabids</taxon>
        <taxon>Fabales</taxon>
        <taxon>Fabaceae</taxon>
        <taxon>Papilionoideae</taxon>
        <taxon>50 kb inversion clade</taxon>
        <taxon>NPAAA clade</taxon>
        <taxon>Hologalegina</taxon>
        <taxon>IRL clade</taxon>
        <taxon>Trifolieae</taxon>
        <taxon>Trifolium</taxon>
    </lineage>
</organism>
<keyword evidence="4" id="KW-0134">Cell wall</keyword>
<dbReference type="GO" id="GO:0016020">
    <property type="term" value="C:membrane"/>
    <property type="evidence" value="ECO:0007669"/>
    <property type="project" value="UniProtKB-SubCell"/>
</dbReference>
<comment type="subcellular location">
    <subcellularLocation>
        <location evidence="4">Secreted</location>
        <location evidence="4">Cell wall</location>
    </subcellularLocation>
    <subcellularLocation>
        <location evidence="4">Membrane</location>
        <topology evidence="4">Peripheral membrane protein</topology>
    </subcellularLocation>
</comment>
<reference evidence="6 7" key="1">
    <citation type="journal article" date="2018" name="Front. Plant Sci.">
        <title>Red Clover (Trifolium pratense) and Zigzag Clover (T. medium) - A Picture of Genomic Similarities and Differences.</title>
        <authorList>
            <person name="Dluhosova J."/>
            <person name="Istvanek J."/>
            <person name="Nedelnik J."/>
            <person name="Repkova J."/>
        </authorList>
    </citation>
    <scope>NUCLEOTIDE SEQUENCE [LARGE SCALE GENOMIC DNA]</scope>
    <source>
        <strain evidence="7">cv. 10/8</strain>
        <tissue evidence="6">Leaf</tissue>
    </source>
</reference>
<evidence type="ECO:0000256" key="4">
    <source>
        <dbReference type="RuleBase" id="RU365023"/>
    </source>
</evidence>
<evidence type="ECO:0000256" key="3">
    <source>
        <dbReference type="ARBA" id="ARBA00023316"/>
    </source>
</evidence>
<comment type="caution">
    <text evidence="6">The sequence shown here is derived from an EMBL/GenBank/DDBJ whole genome shotgun (WGS) entry which is preliminary data.</text>
</comment>